<dbReference type="GO" id="GO:0046983">
    <property type="term" value="F:protein dimerization activity"/>
    <property type="evidence" value="ECO:0007669"/>
    <property type="project" value="InterPro"/>
</dbReference>
<evidence type="ECO:0000256" key="1">
    <source>
        <dbReference type="SAM" id="MobiDB-lite"/>
    </source>
</evidence>
<dbReference type="PROSITE" id="PS50888">
    <property type="entry name" value="BHLH"/>
    <property type="match status" value="1"/>
</dbReference>
<name>A0A813WXA7_9BILA</name>
<feature type="region of interest" description="Disordered" evidence="1">
    <location>
        <begin position="458"/>
        <end position="497"/>
    </location>
</feature>
<proteinExistence type="predicted"/>
<dbReference type="PANTHER" id="PTHR23042">
    <property type="entry name" value="CIRCADIAN PROTEIN CLOCK/ARNT/BMAL/PAS"/>
    <property type="match status" value="1"/>
</dbReference>
<dbReference type="SUPFAM" id="SSF55785">
    <property type="entry name" value="PYP-like sensor domain (PAS domain)"/>
    <property type="match status" value="2"/>
</dbReference>
<dbReference type="EMBL" id="CAJNON010000048">
    <property type="protein sequence ID" value="CAF0867370.1"/>
    <property type="molecule type" value="Genomic_DNA"/>
</dbReference>
<dbReference type="InterPro" id="IPR050933">
    <property type="entry name" value="Circadian_TF"/>
</dbReference>
<dbReference type="Pfam" id="PF14598">
    <property type="entry name" value="PAS_11"/>
    <property type="match status" value="1"/>
</dbReference>
<evidence type="ECO:0000259" key="2">
    <source>
        <dbReference type="PROSITE" id="PS50112"/>
    </source>
</evidence>
<feature type="domain" description="PAS" evidence="2">
    <location>
        <begin position="120"/>
        <end position="186"/>
    </location>
</feature>
<gene>
    <name evidence="4" type="ORF">VCS650_LOCUS7529</name>
</gene>
<dbReference type="AlphaFoldDB" id="A0A813WXA7"/>
<feature type="compositionally biased region" description="Basic and acidic residues" evidence="1">
    <location>
        <begin position="16"/>
        <end position="37"/>
    </location>
</feature>
<dbReference type="Proteomes" id="UP000663891">
    <property type="component" value="Unassembled WGS sequence"/>
</dbReference>
<dbReference type="NCBIfam" id="TIGR00229">
    <property type="entry name" value="sensory_box"/>
    <property type="match status" value="1"/>
</dbReference>
<feature type="compositionally biased region" description="Polar residues" evidence="1">
    <location>
        <begin position="475"/>
        <end position="497"/>
    </location>
</feature>
<evidence type="ECO:0000313" key="5">
    <source>
        <dbReference type="Proteomes" id="UP000663891"/>
    </source>
</evidence>
<dbReference type="InterPro" id="IPR000014">
    <property type="entry name" value="PAS"/>
</dbReference>
<organism evidence="4 5">
    <name type="scientific">Adineta steineri</name>
    <dbReference type="NCBI Taxonomy" id="433720"/>
    <lineage>
        <taxon>Eukaryota</taxon>
        <taxon>Metazoa</taxon>
        <taxon>Spiralia</taxon>
        <taxon>Gnathifera</taxon>
        <taxon>Rotifera</taxon>
        <taxon>Eurotatoria</taxon>
        <taxon>Bdelloidea</taxon>
        <taxon>Adinetida</taxon>
        <taxon>Adinetidae</taxon>
        <taxon>Adineta</taxon>
    </lineage>
</organism>
<reference evidence="4" key="1">
    <citation type="submission" date="2021-02" db="EMBL/GenBank/DDBJ databases">
        <authorList>
            <person name="Nowell W R."/>
        </authorList>
    </citation>
    <scope>NUCLEOTIDE SEQUENCE</scope>
</reference>
<feature type="compositionally biased region" description="Basic residues" evidence="1">
    <location>
        <begin position="1"/>
        <end position="12"/>
    </location>
</feature>
<dbReference type="SMART" id="SM00353">
    <property type="entry name" value="HLH"/>
    <property type="match status" value="1"/>
</dbReference>
<dbReference type="Pfam" id="PF13426">
    <property type="entry name" value="PAS_9"/>
    <property type="match status" value="1"/>
</dbReference>
<comment type="caution">
    <text evidence="4">The sequence shown here is derived from an EMBL/GenBank/DDBJ whole genome shotgun (WGS) entry which is preliminary data.</text>
</comment>
<accession>A0A813WXA7</accession>
<feature type="domain" description="PAS" evidence="2">
    <location>
        <begin position="236"/>
        <end position="301"/>
    </location>
</feature>
<feature type="region of interest" description="Disordered" evidence="1">
    <location>
        <begin position="1"/>
        <end position="37"/>
    </location>
</feature>
<protein>
    <submittedName>
        <fullName evidence="4">Uncharacterized protein</fullName>
    </submittedName>
</protein>
<dbReference type="InterPro" id="IPR011598">
    <property type="entry name" value="bHLH_dom"/>
</dbReference>
<sequence length="497" mass="57428">MNRNTNKLKRIYSRNSDIESPAKRQFRNENEKRRRDLSTQLTTNLRDILLVTKPSDTNEENTKLDKGSVLRQTVTFLQKHQQNLTNEIQLIISDLQNHSPSLLNSSLEFSWKPPCDITSIDEWLQLAIESMQCFFLVIKFDLNLHKIVHVSKNIHSYFGYSQDELINHSLFDFILPSNHDQLLAYLLNNHQVLQTCDISWKRAVDNDYEQCTLIGAYRTINENEEYFMSIVKINTLDRMLRMSTDHPIEEFITYLNTQGKFVYIDSKARQMLGYDPFELIGRTYLDFVHPDDLSVIVRAYKLYTADVLLSPSMITTTAQSSASSITTTISSILNIQESNSSSSGNEITPFLTHLLNDIYQEAIFDKLTECRRIKQNEINIRQEEIRVIDHVRQFVNEYHIKHSNNQLTSDEMQNTNTEDVALNMLNRNINVTLSKSSITNTTDQYCIQIDSKDNMPVDPLSSLSSSSETEPFSDILTTNNPIQDTEYLTSTTNPTND</sequence>
<evidence type="ECO:0000259" key="3">
    <source>
        <dbReference type="PROSITE" id="PS50888"/>
    </source>
</evidence>
<dbReference type="SUPFAM" id="SSF47459">
    <property type="entry name" value="HLH, helix-loop-helix DNA-binding domain"/>
    <property type="match status" value="1"/>
</dbReference>
<dbReference type="SMART" id="SM00091">
    <property type="entry name" value="PAS"/>
    <property type="match status" value="2"/>
</dbReference>
<evidence type="ECO:0000313" key="4">
    <source>
        <dbReference type="EMBL" id="CAF0867370.1"/>
    </source>
</evidence>
<dbReference type="Gene3D" id="4.10.280.10">
    <property type="entry name" value="Helix-loop-helix DNA-binding domain"/>
    <property type="match status" value="1"/>
</dbReference>
<dbReference type="InterPro" id="IPR036638">
    <property type="entry name" value="HLH_DNA-bd_sf"/>
</dbReference>
<dbReference type="CDD" id="cd00130">
    <property type="entry name" value="PAS"/>
    <property type="match status" value="2"/>
</dbReference>
<dbReference type="InterPro" id="IPR035965">
    <property type="entry name" value="PAS-like_dom_sf"/>
</dbReference>
<dbReference type="Gene3D" id="3.30.450.20">
    <property type="entry name" value="PAS domain"/>
    <property type="match status" value="2"/>
</dbReference>
<feature type="domain" description="BHLH" evidence="3">
    <location>
        <begin position="22"/>
        <end position="80"/>
    </location>
</feature>
<dbReference type="Pfam" id="PF00010">
    <property type="entry name" value="HLH"/>
    <property type="match status" value="1"/>
</dbReference>
<dbReference type="OrthoDB" id="411251at2759"/>
<dbReference type="PROSITE" id="PS50112">
    <property type="entry name" value="PAS"/>
    <property type="match status" value="2"/>
</dbReference>